<dbReference type="InterPro" id="IPR040183">
    <property type="entry name" value="THUMPD1-like"/>
</dbReference>
<dbReference type="EMBL" id="VRMN01000005">
    <property type="protein sequence ID" value="KAA8493937.1"/>
    <property type="molecule type" value="Genomic_DNA"/>
</dbReference>
<sequence length="400" mass="43476">METGQSGAASQQQHSAHNQGRKRKGGRYGHQDSKRGAGGGGEQDNKRTRTAHPGTVVKRKIQKDERGVLITCTPTQEKAAAREALGLFRDFLEETRFDRENDEERAAPSVTSNGASLCDTLASELRDIRAGTDAHEPLLGLLDMVDIGVKGNLFCSLRGQCVGVDPVKLVQSVFERAAKEKSTRARSIVRLIPVLATCSLNGKDTIGQGAKAFFADHFPAQEKPAPFNLLLERKNCQVDRDEIQGAILAETPPNYKLDFKSYSRVFIAQACVTMCFMGVVDYYAIFNKLNLRVFVENCIKRGRSPEEEPDALAQQPEQLEKDSAKETELDSADLETRLEDGGKERTLPDEEQKTGTNKGNAGHGEASGDGDQKEAAASAAESPGIDSEDHGVGSSKAEIE</sequence>
<feature type="compositionally biased region" description="Low complexity" evidence="1">
    <location>
        <begin position="1"/>
        <end position="18"/>
    </location>
</feature>
<dbReference type="PANTHER" id="PTHR13452">
    <property type="entry name" value="THUMP DOMAIN CONTAINING PROTEIN 1-RELATED"/>
    <property type="match status" value="1"/>
</dbReference>
<evidence type="ECO:0000313" key="3">
    <source>
        <dbReference type="Proteomes" id="UP000324585"/>
    </source>
</evidence>
<accession>A0A5J4YU48</accession>
<dbReference type="PANTHER" id="PTHR13452:SF10">
    <property type="entry name" value="THUMP DOMAIN-CONTAINING PROTEIN 1"/>
    <property type="match status" value="1"/>
</dbReference>
<feature type="region of interest" description="Disordered" evidence="1">
    <location>
        <begin position="1"/>
        <end position="60"/>
    </location>
</feature>
<evidence type="ECO:0000313" key="2">
    <source>
        <dbReference type="EMBL" id="KAA8493937.1"/>
    </source>
</evidence>
<gene>
    <name evidence="2" type="ORF">FVE85_3912</name>
</gene>
<dbReference type="GO" id="GO:0006400">
    <property type="term" value="P:tRNA modification"/>
    <property type="evidence" value="ECO:0007669"/>
    <property type="project" value="InterPro"/>
</dbReference>
<dbReference type="GO" id="GO:0003723">
    <property type="term" value="F:RNA binding"/>
    <property type="evidence" value="ECO:0007669"/>
    <property type="project" value="InterPro"/>
</dbReference>
<organism evidence="2 3">
    <name type="scientific">Porphyridium purpureum</name>
    <name type="common">Red alga</name>
    <name type="synonym">Porphyridium cruentum</name>
    <dbReference type="NCBI Taxonomy" id="35688"/>
    <lineage>
        <taxon>Eukaryota</taxon>
        <taxon>Rhodophyta</taxon>
        <taxon>Bangiophyceae</taxon>
        <taxon>Porphyridiales</taxon>
        <taxon>Porphyridiaceae</taxon>
        <taxon>Porphyridium</taxon>
    </lineage>
</organism>
<dbReference type="Gene3D" id="3.30.2300.10">
    <property type="entry name" value="THUMP superfamily"/>
    <property type="match status" value="1"/>
</dbReference>
<feature type="compositionally biased region" description="Basic and acidic residues" evidence="1">
    <location>
        <begin position="318"/>
        <end position="353"/>
    </location>
</feature>
<evidence type="ECO:0000256" key="1">
    <source>
        <dbReference type="SAM" id="MobiDB-lite"/>
    </source>
</evidence>
<comment type="caution">
    <text evidence="2">The sequence shown here is derived from an EMBL/GenBank/DDBJ whole genome shotgun (WGS) entry which is preliminary data.</text>
</comment>
<name>A0A5J4YU48_PORPP</name>
<dbReference type="OrthoDB" id="367221at2759"/>
<reference evidence="3" key="1">
    <citation type="journal article" date="2019" name="Nat. Commun.">
        <title>Expansion of phycobilisome linker gene families in mesophilic red algae.</title>
        <authorList>
            <person name="Lee J."/>
            <person name="Kim D."/>
            <person name="Bhattacharya D."/>
            <person name="Yoon H.S."/>
        </authorList>
    </citation>
    <scope>NUCLEOTIDE SEQUENCE [LARGE SCALE GENOMIC DNA]</scope>
    <source>
        <strain evidence="3">CCMP 1328</strain>
    </source>
</reference>
<proteinExistence type="predicted"/>
<dbReference type="AlphaFoldDB" id="A0A5J4YU48"/>
<dbReference type="CDD" id="cd11717">
    <property type="entry name" value="THUMP_THUMPD1_like"/>
    <property type="match status" value="1"/>
</dbReference>
<protein>
    <submittedName>
        <fullName evidence="2">THUMP domain-containing protein 1</fullName>
    </submittedName>
</protein>
<feature type="compositionally biased region" description="Basic and acidic residues" evidence="1">
    <location>
        <begin position="387"/>
        <end position="400"/>
    </location>
</feature>
<dbReference type="Proteomes" id="UP000324585">
    <property type="component" value="Unassembled WGS sequence"/>
</dbReference>
<keyword evidence="3" id="KW-1185">Reference proteome</keyword>
<feature type="region of interest" description="Disordered" evidence="1">
    <location>
        <begin position="304"/>
        <end position="400"/>
    </location>
</feature>